<dbReference type="EMBL" id="CACRTZ010000006">
    <property type="protein sequence ID" value="VYU13795.1"/>
    <property type="molecule type" value="Genomic_DNA"/>
</dbReference>
<gene>
    <name evidence="3" type="ORF">EMLFYP7_01498</name>
</gene>
<dbReference type="NCBIfam" id="NF008628">
    <property type="entry name" value="PRK11616.1"/>
    <property type="match status" value="1"/>
</dbReference>
<evidence type="ECO:0000256" key="2">
    <source>
        <dbReference type="SAM" id="SignalP"/>
    </source>
</evidence>
<protein>
    <recommendedName>
        <fullName evidence="4">YceK/YidQ family lipoprotein</fullName>
    </recommendedName>
</protein>
<dbReference type="InterPro" id="IPR010780">
    <property type="entry name" value="DUF1375"/>
</dbReference>
<feature type="signal peptide" evidence="2">
    <location>
        <begin position="1"/>
        <end position="25"/>
    </location>
</feature>
<accession>A0A6N3CD07</accession>
<organism evidence="3">
    <name type="scientific">Phytobacter massiliensis</name>
    <dbReference type="NCBI Taxonomy" id="1485952"/>
    <lineage>
        <taxon>Bacteria</taxon>
        <taxon>Pseudomonadati</taxon>
        <taxon>Pseudomonadota</taxon>
        <taxon>Gammaproteobacteria</taxon>
        <taxon>Enterobacterales</taxon>
        <taxon>Enterobacteriaceae</taxon>
        <taxon>Phytobacter</taxon>
    </lineage>
</organism>
<feature type="chain" id="PRO_5026955788" description="YceK/YidQ family lipoprotein" evidence="2">
    <location>
        <begin position="26"/>
        <end position="109"/>
    </location>
</feature>
<feature type="region of interest" description="Disordered" evidence="1">
    <location>
        <begin position="85"/>
        <end position="109"/>
    </location>
</feature>
<evidence type="ECO:0000256" key="1">
    <source>
        <dbReference type="SAM" id="MobiDB-lite"/>
    </source>
</evidence>
<name>A0A6N3CD07_9ENTR</name>
<keyword evidence="2" id="KW-0732">Signal</keyword>
<evidence type="ECO:0008006" key="4">
    <source>
        <dbReference type="Google" id="ProtNLM"/>
    </source>
</evidence>
<proteinExistence type="predicted"/>
<dbReference type="RefSeq" id="WP_044182989.1">
    <property type="nucleotide sequence ID" value="NZ_CABKSF010000004.1"/>
</dbReference>
<sequence length="109" mass="11627">MMKNILVSALLSGMVLLSGCSSVMSHTGGKEGVYPGTKASSTMLANDNTGIGLKSLVVLDMPFTAIMDTLLLPWDIFRTDKSVKSRVEKSERDSLATNSVIPPAPMPVR</sequence>
<dbReference type="AlphaFoldDB" id="A0A6N3CD07"/>
<dbReference type="Pfam" id="PF07119">
    <property type="entry name" value="DUF1375"/>
    <property type="match status" value="1"/>
</dbReference>
<feature type="compositionally biased region" description="Basic and acidic residues" evidence="1">
    <location>
        <begin position="85"/>
        <end position="94"/>
    </location>
</feature>
<dbReference type="PROSITE" id="PS51257">
    <property type="entry name" value="PROKAR_LIPOPROTEIN"/>
    <property type="match status" value="1"/>
</dbReference>
<dbReference type="OrthoDB" id="6504878at2"/>
<reference evidence="3" key="1">
    <citation type="submission" date="2019-11" db="EMBL/GenBank/DDBJ databases">
        <authorList>
            <person name="Feng L."/>
        </authorList>
    </citation>
    <scope>NUCLEOTIDE SEQUENCE</scope>
    <source>
        <strain evidence="3">EMassiliensisLFYP7</strain>
    </source>
</reference>
<evidence type="ECO:0000313" key="3">
    <source>
        <dbReference type="EMBL" id="VYU13795.1"/>
    </source>
</evidence>